<evidence type="ECO:0000256" key="3">
    <source>
        <dbReference type="ARBA" id="ARBA00022630"/>
    </source>
</evidence>
<sequence>MQLSLAPMDGVLDPLMRDLLTQINDYDLCVTEFVRVVDSLLPQRTFYRLAPELHNDGKTLAGCPVRVQLLGQHPQWLAENAARAIELGSPGVDLNCGCPAKQVNKSEGGAVLLKKPELIYQIVSQMRKAVPIGQTLSVKIRLGWDDPNQCFEVAQAVEAGGADELAIHARTKEDGYRANTITWPKIDEVRQQLSIPVIANGEIVSADAATRCMQQTQTQRLMLGRGALQLPNLANVIRGHQQPYTWSQVIELIMVYTAMETSGDKAKYFANRIKQWFAYLRVQYPQARELFAELRLLKQTQAIKDLLQRSTEIA</sequence>
<evidence type="ECO:0000256" key="5">
    <source>
        <dbReference type="ARBA" id="ARBA00022694"/>
    </source>
</evidence>
<feature type="site" description="Interacts with tRNA; defines subfamily-specific binding signature" evidence="9">
    <location>
        <position position="274"/>
    </location>
</feature>
<feature type="site" description="Interacts with tRNA; defines subfamily-specific binding signature" evidence="9">
    <location>
        <position position="272"/>
    </location>
</feature>
<keyword evidence="12" id="KW-0547">Nucleotide-binding</keyword>
<evidence type="ECO:0000256" key="10">
    <source>
        <dbReference type="PIRNR" id="PIRNR006621"/>
    </source>
</evidence>
<feature type="domain" description="DUS-like FMN-binding" evidence="13">
    <location>
        <begin position="5"/>
        <end position="295"/>
    </location>
</feature>
<keyword evidence="15" id="KW-1185">Reference proteome</keyword>
<keyword evidence="6 9" id="KW-0521">NADP</keyword>
<reference evidence="14 15" key="1">
    <citation type="submission" date="2018-09" db="EMBL/GenBank/DDBJ databases">
        <authorList>
            <person name="Wang Z."/>
        </authorList>
    </citation>
    <scope>NUCLEOTIDE SEQUENCE [LARGE SCALE GENOMIC DNA]</scope>
    <source>
        <strain evidence="14 15">ALS 81</strain>
    </source>
</reference>
<dbReference type="GO" id="GO:0000049">
    <property type="term" value="F:tRNA binding"/>
    <property type="evidence" value="ECO:0007669"/>
    <property type="project" value="UniProtKB-UniRule"/>
</dbReference>
<keyword evidence="8 9" id="KW-0560">Oxidoreductase</keyword>
<dbReference type="InterPro" id="IPR042270">
    <property type="entry name" value="DusC_C"/>
</dbReference>
<evidence type="ECO:0000313" key="15">
    <source>
        <dbReference type="Proteomes" id="UP000286482"/>
    </source>
</evidence>
<dbReference type="Proteomes" id="UP000286482">
    <property type="component" value="Unassembled WGS sequence"/>
</dbReference>
<dbReference type="OrthoDB" id="9764501at2"/>
<dbReference type="PIRSF" id="PIRSF006621">
    <property type="entry name" value="Dus"/>
    <property type="match status" value="1"/>
</dbReference>
<feature type="binding site" evidence="9 12">
    <location>
        <begin position="224"/>
        <end position="225"/>
    </location>
    <ligand>
        <name>FMN</name>
        <dbReference type="ChEBI" id="CHEBI:58210"/>
    </ligand>
</feature>
<comment type="function">
    <text evidence="9">Catalyzes the synthesis of 5,6-dihydrouridine (D), a modified base found in the D-loop of most tRNAs, via the reduction of the C5-C6 double bond in target uridines. Specifically modifies U16 in tRNAs.</text>
</comment>
<dbReference type="InterPro" id="IPR018517">
    <property type="entry name" value="tRNA_hU_synthase_CS"/>
</dbReference>
<feature type="binding site" evidence="9 12">
    <location>
        <position position="139"/>
    </location>
    <ligand>
        <name>FMN</name>
        <dbReference type="ChEBI" id="CHEBI:58210"/>
    </ligand>
</feature>
<feature type="binding site" evidence="12">
    <location>
        <position position="168"/>
    </location>
    <ligand>
        <name>FMN</name>
        <dbReference type="ChEBI" id="CHEBI:58210"/>
    </ligand>
</feature>
<feature type="site" description="Interacts with tRNA; defines subfamily-specific binding signature" evidence="9">
    <location>
        <position position="295"/>
    </location>
</feature>
<organism evidence="14 15">
    <name type="scientific">Alginatibacterium sediminis</name>
    <dbReference type="NCBI Taxonomy" id="2164068"/>
    <lineage>
        <taxon>Bacteria</taxon>
        <taxon>Pseudomonadati</taxon>
        <taxon>Pseudomonadota</taxon>
        <taxon>Gammaproteobacteria</taxon>
        <taxon>Alteromonadales</taxon>
        <taxon>Alteromonadaceae</taxon>
        <taxon>Alginatibacterium</taxon>
    </lineage>
</organism>
<protein>
    <recommendedName>
        <fullName evidence="9">tRNA-dihydrouridine(16) synthase</fullName>
        <ecNumber evidence="9">1.3.1.-</ecNumber>
    </recommendedName>
    <alternativeName>
        <fullName evidence="9">U16-specific dihydrouridine synthase</fullName>
        <shortName evidence="9">U16-specific Dus</shortName>
    </alternativeName>
    <alternativeName>
        <fullName evidence="9">tRNA-dihydrouridine synthase C</fullName>
    </alternativeName>
</protein>
<feature type="site" description="Interacts with tRNA" evidence="9">
    <location>
        <position position="95"/>
    </location>
</feature>
<dbReference type="EMBL" id="RAQO01000004">
    <property type="protein sequence ID" value="RKF20256.1"/>
    <property type="molecule type" value="Genomic_DNA"/>
</dbReference>
<evidence type="ECO:0000256" key="1">
    <source>
        <dbReference type="ARBA" id="ARBA00001917"/>
    </source>
</evidence>
<evidence type="ECO:0000259" key="13">
    <source>
        <dbReference type="Pfam" id="PF01207"/>
    </source>
</evidence>
<dbReference type="Gene3D" id="3.20.20.70">
    <property type="entry name" value="Aldolase class I"/>
    <property type="match status" value="1"/>
</dbReference>
<dbReference type="AlphaFoldDB" id="A0A420EI72"/>
<keyword evidence="3 9" id="KW-0285">Flavoprotein</keyword>
<evidence type="ECO:0000256" key="6">
    <source>
        <dbReference type="ARBA" id="ARBA00022857"/>
    </source>
</evidence>
<feature type="site" description="Interacts with tRNA; defines subfamily-specific binding signature" evidence="9">
    <location>
        <position position="35"/>
    </location>
</feature>
<feature type="binding site" evidence="9 12">
    <location>
        <position position="68"/>
    </location>
    <ligand>
        <name>FMN</name>
        <dbReference type="ChEBI" id="CHEBI:58210"/>
    </ligand>
</feature>
<dbReference type="PROSITE" id="PS01136">
    <property type="entry name" value="UPF0034"/>
    <property type="match status" value="1"/>
</dbReference>
<keyword evidence="7 9" id="KW-0694">RNA-binding</keyword>
<dbReference type="InterPro" id="IPR001269">
    <property type="entry name" value="DUS_fam"/>
</dbReference>
<dbReference type="EC" id="1.3.1.-" evidence="9"/>
<dbReference type="InterPro" id="IPR032886">
    <property type="entry name" value="DusC"/>
</dbReference>
<comment type="caution">
    <text evidence="14">The sequence shown here is derived from an EMBL/GenBank/DDBJ whole genome shotgun (WGS) entry which is preliminary data.</text>
</comment>
<name>A0A420EI72_9ALTE</name>
<evidence type="ECO:0000256" key="2">
    <source>
        <dbReference type="ARBA" id="ARBA00022555"/>
    </source>
</evidence>
<feature type="site" description="Interacts with tRNA" evidence="9">
    <location>
        <position position="176"/>
    </location>
</feature>
<keyword evidence="2 9" id="KW-0820">tRNA-binding</keyword>
<evidence type="ECO:0000256" key="7">
    <source>
        <dbReference type="ARBA" id="ARBA00022884"/>
    </source>
</evidence>
<evidence type="ECO:0000256" key="8">
    <source>
        <dbReference type="ARBA" id="ARBA00023002"/>
    </source>
</evidence>
<comment type="catalytic activity">
    <reaction evidence="9">
        <text>5,6-dihydrouridine(16) in tRNA + NAD(+) = uridine(16) in tRNA + NADH + H(+)</text>
        <dbReference type="Rhea" id="RHEA:53380"/>
        <dbReference type="Rhea" id="RHEA-COMP:13543"/>
        <dbReference type="Rhea" id="RHEA-COMP:13544"/>
        <dbReference type="ChEBI" id="CHEBI:15378"/>
        <dbReference type="ChEBI" id="CHEBI:57540"/>
        <dbReference type="ChEBI" id="CHEBI:57945"/>
        <dbReference type="ChEBI" id="CHEBI:65315"/>
        <dbReference type="ChEBI" id="CHEBI:74443"/>
    </reaction>
</comment>
<evidence type="ECO:0000313" key="14">
    <source>
        <dbReference type="EMBL" id="RKF20256.1"/>
    </source>
</evidence>
<feature type="binding site" evidence="9">
    <location>
        <begin position="200"/>
        <end position="202"/>
    </location>
    <ligand>
        <name>FMN</name>
        <dbReference type="ChEBI" id="CHEBI:58210"/>
    </ligand>
</feature>
<keyword evidence="4 9" id="KW-0288">FMN</keyword>
<dbReference type="Gene3D" id="1.20.225.30">
    <property type="entry name" value="Dihydrouridine synthase, C-terminal recognition domain"/>
    <property type="match status" value="1"/>
</dbReference>
<dbReference type="Pfam" id="PF01207">
    <property type="entry name" value="Dus"/>
    <property type="match status" value="1"/>
</dbReference>
<dbReference type="InterPro" id="IPR013785">
    <property type="entry name" value="Aldolase_TIM"/>
</dbReference>
<dbReference type="GO" id="GO:0102262">
    <property type="term" value="F:tRNA-dihydrouridine16 synthase activity"/>
    <property type="evidence" value="ECO:0007669"/>
    <property type="project" value="RHEA"/>
</dbReference>
<feature type="active site" description="Proton donor" evidence="9 11">
    <location>
        <position position="98"/>
    </location>
</feature>
<evidence type="ECO:0000256" key="12">
    <source>
        <dbReference type="PIRSR" id="PIRSR006621-2"/>
    </source>
</evidence>
<keyword evidence="5 9" id="KW-0819">tRNA processing</keyword>
<dbReference type="PANTHER" id="PTHR11082">
    <property type="entry name" value="TRNA-DIHYDROURIDINE SYNTHASE"/>
    <property type="match status" value="1"/>
</dbReference>
<dbReference type="GO" id="GO:0010181">
    <property type="term" value="F:FMN binding"/>
    <property type="evidence" value="ECO:0007669"/>
    <property type="project" value="UniProtKB-UniRule"/>
</dbReference>
<dbReference type="PANTHER" id="PTHR11082:SF26">
    <property type="entry name" value="TRNA-DIHYDROURIDINE(16) SYNTHASE"/>
    <property type="match status" value="1"/>
</dbReference>
<dbReference type="InterPro" id="IPR035587">
    <property type="entry name" value="DUS-like_FMN-bd"/>
</dbReference>
<proteinExistence type="inferred from homology"/>
<gene>
    <name evidence="9 14" type="primary">dusC</name>
    <name evidence="14" type="ORF">DBZ36_07385</name>
</gene>
<evidence type="ECO:0000256" key="9">
    <source>
        <dbReference type="HAMAP-Rule" id="MF_02043"/>
    </source>
</evidence>
<evidence type="ECO:0000256" key="4">
    <source>
        <dbReference type="ARBA" id="ARBA00022643"/>
    </source>
</evidence>
<comment type="similarity">
    <text evidence="9">Belongs to the Dus family. DusC subfamily.</text>
</comment>
<feature type="site" description="Interacts with tRNA" evidence="9">
    <location>
        <position position="279"/>
    </location>
</feature>
<dbReference type="CDD" id="cd02801">
    <property type="entry name" value="DUS_like_FMN"/>
    <property type="match status" value="1"/>
</dbReference>
<comment type="similarity">
    <text evidence="10">Belongs to the dus family.</text>
</comment>
<comment type="cofactor">
    <cofactor evidence="1 9 10 12">
        <name>FMN</name>
        <dbReference type="ChEBI" id="CHEBI:58210"/>
    </cofactor>
</comment>
<dbReference type="GO" id="GO:0050660">
    <property type="term" value="F:flavin adenine dinucleotide binding"/>
    <property type="evidence" value="ECO:0007669"/>
    <property type="project" value="InterPro"/>
</dbReference>
<comment type="catalytic activity">
    <reaction evidence="9">
        <text>5,6-dihydrouridine(16) in tRNA + NADP(+) = uridine(16) in tRNA + NADPH + H(+)</text>
        <dbReference type="Rhea" id="RHEA:53376"/>
        <dbReference type="Rhea" id="RHEA-COMP:13543"/>
        <dbReference type="Rhea" id="RHEA-COMP:13544"/>
        <dbReference type="ChEBI" id="CHEBI:15378"/>
        <dbReference type="ChEBI" id="CHEBI:57783"/>
        <dbReference type="ChEBI" id="CHEBI:58349"/>
        <dbReference type="ChEBI" id="CHEBI:65315"/>
        <dbReference type="ChEBI" id="CHEBI:74443"/>
    </reaction>
</comment>
<dbReference type="RefSeq" id="WP_120354261.1">
    <property type="nucleotide sequence ID" value="NZ_RAQO01000004.1"/>
</dbReference>
<dbReference type="SUPFAM" id="SSF51395">
    <property type="entry name" value="FMN-linked oxidoreductases"/>
    <property type="match status" value="1"/>
</dbReference>
<accession>A0A420EI72</accession>
<dbReference type="NCBIfam" id="NF007838">
    <property type="entry name" value="PRK10550.1"/>
    <property type="match status" value="1"/>
</dbReference>
<evidence type="ECO:0000256" key="11">
    <source>
        <dbReference type="PIRSR" id="PIRSR006621-1"/>
    </source>
</evidence>
<dbReference type="HAMAP" id="MF_02043">
    <property type="entry name" value="DusC_subfam"/>
    <property type="match status" value="1"/>
</dbReference>